<dbReference type="CDD" id="cd01099">
    <property type="entry name" value="PAN_AP_HGF"/>
    <property type="match status" value="1"/>
</dbReference>
<sequence length="233" mass="26811">ICESNMREVWLIVENAILQSDRLERKMSAGSYKICRAKCNLITRSGRTCTSFTYDDAKRDCLTHISNGATTISSLAFLPSVETNFKVHTAIKFCYPENLFVLEKCSEFIAFLNYAINIKPREIFHDISGGYHGLRKCIELCVLSSRFHCKSAAFMITSSKCLLYDENSFSSPEHFQQHEEHGWIYFENGCEQFNSNKQISMSDRMAEPFPVEQFGTLSPKQLHQISDIYYIDN</sequence>
<organism evidence="2 3">
    <name type="scientific">Litomosoides sigmodontis</name>
    <name type="common">Filarial nematode worm</name>
    <dbReference type="NCBI Taxonomy" id="42156"/>
    <lineage>
        <taxon>Eukaryota</taxon>
        <taxon>Metazoa</taxon>
        <taxon>Ecdysozoa</taxon>
        <taxon>Nematoda</taxon>
        <taxon>Chromadorea</taxon>
        <taxon>Rhabditida</taxon>
        <taxon>Spirurina</taxon>
        <taxon>Spiruromorpha</taxon>
        <taxon>Filarioidea</taxon>
        <taxon>Onchocercidae</taxon>
        <taxon>Litomosoides</taxon>
    </lineage>
</organism>
<dbReference type="PROSITE" id="PS50948">
    <property type="entry name" value="PAN"/>
    <property type="match status" value="2"/>
</dbReference>
<feature type="domain" description="Apple" evidence="1">
    <location>
        <begin position="105"/>
        <end position="190"/>
    </location>
</feature>
<evidence type="ECO:0000313" key="2">
    <source>
        <dbReference type="EMBL" id="VDM93101.1"/>
    </source>
</evidence>
<protein>
    <recommendedName>
        <fullName evidence="1">Apple domain-containing protein</fullName>
    </recommendedName>
</protein>
<dbReference type="Proteomes" id="UP000277928">
    <property type="component" value="Unassembled WGS sequence"/>
</dbReference>
<reference evidence="2 3" key="1">
    <citation type="submission" date="2018-08" db="EMBL/GenBank/DDBJ databases">
        <authorList>
            <person name="Laetsch R D."/>
            <person name="Stevens L."/>
            <person name="Kumar S."/>
            <person name="Blaxter L. M."/>
        </authorList>
    </citation>
    <scope>NUCLEOTIDE SEQUENCE [LARGE SCALE GENOMIC DNA]</scope>
</reference>
<dbReference type="SUPFAM" id="SSF57414">
    <property type="entry name" value="Hairpin loop containing domain-like"/>
    <property type="match status" value="2"/>
</dbReference>
<dbReference type="AlphaFoldDB" id="A0A3P7M9S7"/>
<gene>
    <name evidence="2" type="ORF">NLS_LOCUS10048</name>
</gene>
<keyword evidence="3" id="KW-1185">Reference proteome</keyword>
<dbReference type="Pfam" id="PF00024">
    <property type="entry name" value="PAN_1"/>
    <property type="match status" value="2"/>
</dbReference>
<evidence type="ECO:0000313" key="3">
    <source>
        <dbReference type="Proteomes" id="UP000277928"/>
    </source>
</evidence>
<dbReference type="OrthoDB" id="5867217at2759"/>
<dbReference type="Gene3D" id="3.50.4.10">
    <property type="entry name" value="Hepatocyte Growth Factor"/>
    <property type="match status" value="2"/>
</dbReference>
<dbReference type="SMART" id="SM00473">
    <property type="entry name" value="PAN_AP"/>
    <property type="match status" value="2"/>
</dbReference>
<dbReference type="InterPro" id="IPR003609">
    <property type="entry name" value="Pan_app"/>
</dbReference>
<feature type="non-terminal residue" evidence="2">
    <location>
        <position position="1"/>
    </location>
</feature>
<evidence type="ECO:0000259" key="1">
    <source>
        <dbReference type="PROSITE" id="PS50948"/>
    </source>
</evidence>
<name>A0A3P7M9S7_LITSI</name>
<proteinExistence type="predicted"/>
<dbReference type="EMBL" id="UYRX01002338">
    <property type="protein sequence ID" value="VDM93101.1"/>
    <property type="molecule type" value="Genomic_DNA"/>
</dbReference>
<dbReference type="STRING" id="42156.A0A3P7M9S7"/>
<feature type="domain" description="Apple" evidence="1">
    <location>
        <begin position="2"/>
        <end position="94"/>
    </location>
</feature>
<accession>A0A3P7M9S7</accession>